<sequence>MMNTVMPSEEAVMNYPVISEPPVPALAATLPFRSEYPPAARILTWETKPP</sequence>
<keyword evidence="2" id="KW-1185">Reference proteome</keyword>
<dbReference type="AlphaFoldDB" id="A0A239IG23"/>
<organism evidence="1 2">
    <name type="scientific">Noviherbaspirillum humi</name>
    <dbReference type="NCBI Taxonomy" id="1688639"/>
    <lineage>
        <taxon>Bacteria</taxon>
        <taxon>Pseudomonadati</taxon>
        <taxon>Pseudomonadota</taxon>
        <taxon>Betaproteobacteria</taxon>
        <taxon>Burkholderiales</taxon>
        <taxon>Oxalobacteraceae</taxon>
        <taxon>Noviherbaspirillum</taxon>
    </lineage>
</organism>
<reference evidence="1 2" key="1">
    <citation type="submission" date="2017-06" db="EMBL/GenBank/DDBJ databases">
        <authorList>
            <person name="Kim H.J."/>
            <person name="Triplett B.A."/>
        </authorList>
    </citation>
    <scope>NUCLEOTIDE SEQUENCE [LARGE SCALE GENOMIC DNA]</scope>
    <source>
        <strain evidence="1 2">U15</strain>
    </source>
</reference>
<dbReference type="Proteomes" id="UP000198284">
    <property type="component" value="Unassembled WGS sequence"/>
</dbReference>
<evidence type="ECO:0000313" key="2">
    <source>
        <dbReference type="Proteomes" id="UP000198284"/>
    </source>
</evidence>
<dbReference type="EMBL" id="FZOT01000009">
    <property type="protein sequence ID" value="SNS92686.1"/>
    <property type="molecule type" value="Genomic_DNA"/>
</dbReference>
<accession>A0A239IG23</accession>
<proteinExistence type="predicted"/>
<name>A0A239IG23_9BURK</name>
<protein>
    <submittedName>
        <fullName evidence="1">Uncharacterized protein</fullName>
    </submittedName>
</protein>
<gene>
    <name evidence="1" type="ORF">SAMN06265795_109100</name>
</gene>
<evidence type="ECO:0000313" key="1">
    <source>
        <dbReference type="EMBL" id="SNS92686.1"/>
    </source>
</evidence>